<evidence type="ECO:0008006" key="3">
    <source>
        <dbReference type="Google" id="ProtNLM"/>
    </source>
</evidence>
<comment type="caution">
    <text evidence="1">The sequence shown here is derived from an EMBL/GenBank/DDBJ whole genome shotgun (WGS) entry which is preliminary data.</text>
</comment>
<dbReference type="OrthoDB" id="2112405at2"/>
<reference evidence="1 2" key="1">
    <citation type="submission" date="2013-06" db="EMBL/GenBank/DDBJ databases">
        <title>Whole genome shotgun sequence of Bacillus selenatarsenatis SF-1.</title>
        <authorList>
            <person name="Kuroda M."/>
            <person name="Sei K."/>
            <person name="Yamashita M."/>
            <person name="Ike M."/>
        </authorList>
    </citation>
    <scope>NUCLEOTIDE SEQUENCE [LARGE SCALE GENOMIC DNA]</scope>
    <source>
        <strain evidence="1 2">SF-1</strain>
    </source>
</reference>
<evidence type="ECO:0000313" key="1">
    <source>
        <dbReference type="EMBL" id="GAM16620.1"/>
    </source>
</evidence>
<dbReference type="AlphaFoldDB" id="A0A0A8X9H8"/>
<evidence type="ECO:0000313" key="2">
    <source>
        <dbReference type="Proteomes" id="UP000031014"/>
    </source>
</evidence>
<name>A0A0A8X9H8_MESS1</name>
<dbReference type="Proteomes" id="UP000031014">
    <property type="component" value="Unassembled WGS sequence"/>
</dbReference>
<gene>
    <name evidence="1" type="ORF">SAMD00020551_4849</name>
</gene>
<keyword evidence="2" id="KW-1185">Reference proteome</keyword>
<proteinExistence type="predicted"/>
<accession>A0A0A8X9H8</accession>
<dbReference type="EMBL" id="BASE01000134">
    <property type="protein sequence ID" value="GAM16620.1"/>
    <property type="molecule type" value="Genomic_DNA"/>
</dbReference>
<dbReference type="RefSeq" id="WP_041968200.1">
    <property type="nucleotide sequence ID" value="NZ_BASE01000134.1"/>
</dbReference>
<sequence length="73" mass="8709">MNGLIAKSFKENLPVEMIYLAANNQITHRRIIVKEIHDRYFKAFCFLRNADRLFKKENILSVMPERRKLLKSS</sequence>
<dbReference type="STRING" id="1321606.SAMD00020551_4849"/>
<organism evidence="1 2">
    <name type="scientific">Mesobacillus selenatarsenatis (strain DSM 18680 / JCM 14380 / FERM P-15431 / SF-1)</name>
    <dbReference type="NCBI Taxonomy" id="1321606"/>
    <lineage>
        <taxon>Bacteria</taxon>
        <taxon>Bacillati</taxon>
        <taxon>Bacillota</taxon>
        <taxon>Bacilli</taxon>
        <taxon>Bacillales</taxon>
        <taxon>Bacillaceae</taxon>
        <taxon>Mesobacillus</taxon>
    </lineage>
</organism>
<protein>
    <recommendedName>
        <fullName evidence="3">WYL domain-containing protein</fullName>
    </recommendedName>
</protein>